<proteinExistence type="predicted"/>
<evidence type="ECO:0000313" key="3">
    <source>
        <dbReference type="EMBL" id="THG13507.1"/>
    </source>
</evidence>
<feature type="region of interest" description="Disordered" evidence="1">
    <location>
        <begin position="38"/>
        <end position="64"/>
    </location>
</feature>
<dbReference type="PANTHER" id="PTHR37702">
    <property type="entry name" value="PROLINE-RICH FAMILY PROTEIN"/>
    <property type="match status" value="1"/>
</dbReference>
<feature type="signal peptide" evidence="2">
    <location>
        <begin position="1"/>
        <end position="28"/>
    </location>
</feature>
<keyword evidence="4" id="KW-1185">Reference proteome</keyword>
<organism evidence="3 4">
    <name type="scientific">Camellia sinensis var. sinensis</name>
    <name type="common">China tea</name>
    <dbReference type="NCBI Taxonomy" id="542762"/>
    <lineage>
        <taxon>Eukaryota</taxon>
        <taxon>Viridiplantae</taxon>
        <taxon>Streptophyta</taxon>
        <taxon>Embryophyta</taxon>
        <taxon>Tracheophyta</taxon>
        <taxon>Spermatophyta</taxon>
        <taxon>Magnoliopsida</taxon>
        <taxon>eudicotyledons</taxon>
        <taxon>Gunneridae</taxon>
        <taxon>Pentapetalae</taxon>
        <taxon>asterids</taxon>
        <taxon>Ericales</taxon>
        <taxon>Theaceae</taxon>
        <taxon>Camellia</taxon>
    </lineage>
</organism>
<dbReference type="PANTHER" id="PTHR37702:SF1">
    <property type="entry name" value="HYDROXYPROLINE-RICH GLYCOPROTEIN FAMILY PROTEIN"/>
    <property type="match status" value="1"/>
</dbReference>
<feature type="chain" id="PRO_5020938049" evidence="2">
    <location>
        <begin position="29"/>
        <end position="327"/>
    </location>
</feature>
<evidence type="ECO:0000313" key="4">
    <source>
        <dbReference type="Proteomes" id="UP000306102"/>
    </source>
</evidence>
<evidence type="ECO:0000256" key="1">
    <source>
        <dbReference type="SAM" id="MobiDB-lite"/>
    </source>
</evidence>
<accession>A0A4V3WNR1</accession>
<feature type="compositionally biased region" description="Low complexity" evidence="1">
    <location>
        <begin position="41"/>
        <end position="54"/>
    </location>
</feature>
<reference evidence="3 4" key="1">
    <citation type="journal article" date="2018" name="Proc. Natl. Acad. Sci. U.S.A.">
        <title>Draft genome sequence of Camellia sinensis var. sinensis provides insights into the evolution of the tea genome and tea quality.</title>
        <authorList>
            <person name="Wei C."/>
            <person name="Yang H."/>
            <person name="Wang S."/>
            <person name="Zhao J."/>
            <person name="Liu C."/>
            <person name="Gao L."/>
            <person name="Xia E."/>
            <person name="Lu Y."/>
            <person name="Tai Y."/>
            <person name="She G."/>
            <person name="Sun J."/>
            <person name="Cao H."/>
            <person name="Tong W."/>
            <person name="Gao Q."/>
            <person name="Li Y."/>
            <person name="Deng W."/>
            <person name="Jiang X."/>
            <person name="Wang W."/>
            <person name="Chen Q."/>
            <person name="Zhang S."/>
            <person name="Li H."/>
            <person name="Wu J."/>
            <person name="Wang P."/>
            <person name="Li P."/>
            <person name="Shi C."/>
            <person name="Zheng F."/>
            <person name="Jian J."/>
            <person name="Huang B."/>
            <person name="Shan D."/>
            <person name="Shi M."/>
            <person name="Fang C."/>
            <person name="Yue Y."/>
            <person name="Li F."/>
            <person name="Li D."/>
            <person name="Wei S."/>
            <person name="Han B."/>
            <person name="Jiang C."/>
            <person name="Yin Y."/>
            <person name="Xia T."/>
            <person name="Zhang Z."/>
            <person name="Bennetzen J.L."/>
            <person name="Zhao S."/>
            <person name="Wan X."/>
        </authorList>
    </citation>
    <scope>NUCLEOTIDE SEQUENCE [LARGE SCALE GENOMIC DNA]</scope>
    <source>
        <strain evidence="4">cv. Shuchazao</strain>
        <tissue evidence="3">Leaf</tissue>
    </source>
</reference>
<dbReference type="AlphaFoldDB" id="A0A4V3WNR1"/>
<sequence>MSPKLSQVLLSTLIFLSTILNFPGTMVAQECPYPCYPPPTGTTGDNPTTPPTTTKAQPIQTGSYPPPPSGYLPYSPPYVGNGNVPPPPDSMLPWFPYYYRKPPHQSDQNDNAVECPYLCYLPPTGTTGDNLTMPPTTTKAQSFQTGSYPPRPSGYLPYSPSYVGNDLKRALTSADEAVVEQVKTVVNYKGHANLQGQRRATHILLRYDPTYSTFSAADNIPVPRGERQLTVLIFPSYKSLRDIGIKGSDVDEQVGEDAQSEGRVEDQKLSKEIELAFEHISPEHHTDHPSTFGRISLSALEDNVFTGLKDLPRVESEAEEIDRESLG</sequence>
<gene>
    <name evidence="3" type="ORF">TEA_004607</name>
</gene>
<dbReference type="Proteomes" id="UP000306102">
    <property type="component" value="Unassembled WGS sequence"/>
</dbReference>
<dbReference type="EMBL" id="SDRB02005853">
    <property type="protein sequence ID" value="THG13507.1"/>
    <property type="molecule type" value="Genomic_DNA"/>
</dbReference>
<comment type="caution">
    <text evidence="3">The sequence shown here is derived from an EMBL/GenBank/DDBJ whole genome shotgun (WGS) entry which is preliminary data.</text>
</comment>
<dbReference type="STRING" id="542762.A0A4V3WNR1"/>
<evidence type="ECO:0000256" key="2">
    <source>
        <dbReference type="SAM" id="SignalP"/>
    </source>
</evidence>
<name>A0A4V3WNR1_CAMSN</name>
<keyword evidence="2" id="KW-0732">Signal</keyword>
<protein>
    <submittedName>
        <fullName evidence="3">Uncharacterized protein</fullName>
    </submittedName>
</protein>